<evidence type="ECO:0000313" key="5">
    <source>
        <dbReference type="Proteomes" id="UP000285286"/>
    </source>
</evidence>
<dbReference type="PANTHER" id="PTHR48051:SF1">
    <property type="entry name" value="RAS SUPPRESSOR PROTEIN 1"/>
    <property type="match status" value="1"/>
</dbReference>
<evidence type="ECO:0000256" key="2">
    <source>
        <dbReference type="ARBA" id="ARBA00022737"/>
    </source>
</evidence>
<name>A0A423DRL0_9PSED</name>
<dbReference type="Gene3D" id="3.80.10.10">
    <property type="entry name" value="Ribonuclease Inhibitor"/>
    <property type="match status" value="1"/>
</dbReference>
<dbReference type="InterPro" id="IPR001611">
    <property type="entry name" value="Leu-rich_rpt"/>
</dbReference>
<dbReference type="EMBL" id="MOAM01000017">
    <property type="protein sequence ID" value="ROL74193.1"/>
    <property type="molecule type" value="Genomic_DNA"/>
</dbReference>
<feature type="domain" description="Dermonecrotic toxin N-terminal" evidence="3">
    <location>
        <begin position="48"/>
        <end position="283"/>
    </location>
</feature>
<gene>
    <name evidence="4" type="ORF">BHU25_12545</name>
</gene>
<dbReference type="InterPro" id="IPR032675">
    <property type="entry name" value="LRR_dom_sf"/>
</dbReference>
<dbReference type="PROSITE" id="PS51450">
    <property type="entry name" value="LRR"/>
    <property type="match status" value="1"/>
</dbReference>
<dbReference type="InterPro" id="IPR046673">
    <property type="entry name" value="ToxA_N"/>
</dbReference>
<evidence type="ECO:0000313" key="4">
    <source>
        <dbReference type="EMBL" id="ROL74193.1"/>
    </source>
</evidence>
<keyword evidence="2" id="KW-0677">Repeat</keyword>
<dbReference type="RefSeq" id="WP_123566058.1">
    <property type="nucleotide sequence ID" value="NZ_MOAM01000017.1"/>
</dbReference>
<keyword evidence="1" id="KW-0433">Leucine-rich repeat</keyword>
<organism evidence="4 5">
    <name type="scientific">Pseudomonas vranovensis</name>
    <dbReference type="NCBI Taxonomy" id="321661"/>
    <lineage>
        <taxon>Bacteria</taxon>
        <taxon>Pseudomonadati</taxon>
        <taxon>Pseudomonadota</taxon>
        <taxon>Gammaproteobacteria</taxon>
        <taxon>Pseudomonadales</taxon>
        <taxon>Pseudomonadaceae</taxon>
        <taxon>Pseudomonas</taxon>
    </lineage>
</organism>
<dbReference type="InterPro" id="IPR050216">
    <property type="entry name" value="LRR_domain-containing"/>
</dbReference>
<proteinExistence type="predicted"/>
<dbReference type="GO" id="GO:0005737">
    <property type="term" value="C:cytoplasm"/>
    <property type="evidence" value="ECO:0007669"/>
    <property type="project" value="TreeGrafter"/>
</dbReference>
<evidence type="ECO:0000256" key="1">
    <source>
        <dbReference type="ARBA" id="ARBA00022614"/>
    </source>
</evidence>
<comment type="caution">
    <text evidence="4">The sequence shown here is derived from an EMBL/GenBank/DDBJ whole genome shotgun (WGS) entry which is preliminary data.</text>
</comment>
<dbReference type="SUPFAM" id="SSF52058">
    <property type="entry name" value="L domain-like"/>
    <property type="match status" value="1"/>
</dbReference>
<protein>
    <recommendedName>
        <fullName evidence="3">Dermonecrotic toxin N-terminal domain-containing protein</fullName>
    </recommendedName>
</protein>
<evidence type="ECO:0000259" key="3">
    <source>
        <dbReference type="Pfam" id="PF20178"/>
    </source>
</evidence>
<sequence>MRQTQQPPQGHAGFEADWFANAAPDLREAVLAAQARSRASAAALAGRLQGLQSLSQFAEPLLAAQLQADFGLQLEVRKAQLVDYEEVLFSPRQPPRAVAKAPISLLQAALHNFYADQGFLSPSYLRSAAQARLAITPQAFAASCRALDLGVQYQAHLLAQYRAPFVAHLWINASQDRLRAAVQLARLRLDIRGTSQDRLLALLDGSAQLMPVQQLSLFAVALREVLLFYPEGLGDEHPVVLWLPGAMEGELKEYASLGACIADLQTRLCQAGFRGFFARFVAREQQAHFFSVLKRNLDAGNSSAEQDWPLHASADLHLVGQKLANPHFRNLFEQHLQQALADARQLAVPSADADAAHHAQVKAFWENTTLDFLNVAAFFVPGLGEVMMAVVAYQLAKEVVEGVEAWQVGDVDAALGHLQSVALSVAFIGGLALAGKAATQLSQLAKVRLADGRLRLWKPDLGRYRVNFELPAQTTANELGQFQVGDKTYVRIEGQLYQQRFDAALDRWRLVHPSEPNAYEPELDHNGHGAWRSIHERPLTWSKQQLLRRLGPLTEGLSDTELEQALHISGSDYGQLRQAHVRNQPPAPLLADTLARLQAARRAGLGAEGRQRFAQLYTPPSPAPAAAGLPLARALEGLYSPLLASTESDQLLLTCLARLPGWPEGVALELRGASADGPLLARVGERGAPERRVLLKREHGYQLSSAQAPVSDDLFDTAFNALPAEVRQAMALPDSSALRHKVQQLTQQHRGQLSQWLWSYPRFSWAQGGRLRGGSGRGYPPSQHALASLVARYRQLYPALTDAQAQAVLDSWAGVNLNAAEQLARLEQQFTRLQHDLLQWSEGNEAREALHEELISVWQQERYRQLPDGSRVFQLNMDEAGLNSEDLSTFPAIEASFAHVRELSLDDNPLDELPRAFSRHFPNLRRLSLSSTQLSSVPSGLGAQLRVMDLSDSALIWTPADQAALQQYRNLEELQLSANPLATPPDLSALTRLRMLDLSHTQISTLPPGLPGLQQAQLIDLSDNQLQHLPIGFMLAEPTARALRLENNPFDAVTLERIEQYFTTHQVDLMVSDVNYDGLLFTATDEQLALWRRLQVHAPRPFVRHLRGLYTRLDYQTAPQATLRRWWRVLTWLEQAPANHALMVEQVADNLLALEPQALSALAMAAATPALRAERLLQQVVERVRLQALNNAAEQTSAALILADASMAVNREPIHQAFFYWFLQQLGEDPTLVMAPTPLAGEPLSTELIEPYLQHQPGTWLEPLREHIEQLNPGTEAGLNAILQRYQGTRLFVHADWASLLRQRFAAQFIELESQYARTLELAEGMIEDPQHLQVYRQDLEQQFLQRLDALVRRLTRNIGVEPHEE</sequence>
<accession>A0A423DRL0</accession>
<dbReference type="SMART" id="SM00369">
    <property type="entry name" value="LRR_TYP"/>
    <property type="match status" value="3"/>
</dbReference>
<dbReference type="PANTHER" id="PTHR48051">
    <property type="match status" value="1"/>
</dbReference>
<reference evidence="4 5" key="1">
    <citation type="submission" date="2016-10" db="EMBL/GenBank/DDBJ databases">
        <title>Comparative genome analysis of multiple Pseudomonas spp. focuses on biocontrol and plant growth promoting traits.</title>
        <authorList>
            <person name="Tao X.-Y."/>
            <person name="Taylor C.G."/>
        </authorList>
    </citation>
    <scope>NUCLEOTIDE SEQUENCE [LARGE SCALE GENOMIC DNA]</scope>
    <source>
        <strain evidence="4 5">15D11</strain>
    </source>
</reference>
<dbReference type="Pfam" id="PF20178">
    <property type="entry name" value="ToxA_N"/>
    <property type="match status" value="1"/>
</dbReference>
<dbReference type="InterPro" id="IPR003591">
    <property type="entry name" value="Leu-rich_rpt_typical-subtyp"/>
</dbReference>
<dbReference type="Proteomes" id="UP000285286">
    <property type="component" value="Unassembled WGS sequence"/>
</dbReference>
<keyword evidence="5" id="KW-1185">Reference proteome</keyword>